<dbReference type="PANTHER" id="PTHR35333">
    <property type="entry name" value="BETA-LACTAMASE"/>
    <property type="match status" value="1"/>
</dbReference>
<dbReference type="AlphaFoldDB" id="F5XZA2"/>
<protein>
    <recommendedName>
        <fullName evidence="3">beta-lactamase</fullName>
        <ecNumber evidence="3">3.5.2.6</ecNumber>
    </recommendedName>
</protein>
<dbReference type="InterPro" id="IPR000871">
    <property type="entry name" value="Beta-lactam_class-A"/>
</dbReference>
<accession>F5XZA2</accession>
<sequence>MPWPMPALPRLPFLRPRRRPPSRLAAALWLWCVTGLGGVAAAAPGAHWATRLPAELAAVDARHRGQIGVHVRDLQTGVRVNHHADQDWYIASMVKVPVAIAVLRGVEAGLFTLDTPLRLRAADYVDGAGATNGHPVATPLPIRFLMEQMIIHSDNTASDMLIELVGLPQVNALVRSLVPQGFGRITTLAEVRRQVYGQLTPQAWQLTGADMLRLHQQRDERDRLQLLSQITEVPVLAFKRKSLDAAYAAYYAGGLNSARLDAYGQLLALLAQGGALGPDATAYLLGLMERVATGPNRIRAGLPADARFAHKTGTQRQRVCDAGLVRMPHPGAGAGAVVVACVRGEASLARSEAALRDVGEALCRSGLFNNDPGDNHASSCPAPRLERLPAAAGAAERALGARE</sequence>
<gene>
    <name evidence="5" type="ordered locus">Rta_21760</name>
</gene>
<dbReference type="GO" id="GO:0008800">
    <property type="term" value="F:beta-lactamase activity"/>
    <property type="evidence" value="ECO:0007669"/>
    <property type="project" value="UniProtKB-EC"/>
</dbReference>
<dbReference type="GO" id="GO:0030655">
    <property type="term" value="P:beta-lactam antibiotic catabolic process"/>
    <property type="evidence" value="ECO:0007669"/>
    <property type="project" value="InterPro"/>
</dbReference>
<dbReference type="PANTHER" id="PTHR35333:SF3">
    <property type="entry name" value="BETA-LACTAMASE-TYPE TRANSPEPTIDASE FOLD CONTAINING PROTEIN"/>
    <property type="match status" value="1"/>
</dbReference>
<evidence type="ECO:0000313" key="6">
    <source>
        <dbReference type="Proteomes" id="UP000008385"/>
    </source>
</evidence>
<dbReference type="PATRIC" id="fig|365046.3.peg.2229"/>
<dbReference type="Proteomes" id="UP000008385">
    <property type="component" value="Chromosome"/>
</dbReference>
<evidence type="ECO:0000256" key="2">
    <source>
        <dbReference type="ARBA" id="ARBA00009009"/>
    </source>
</evidence>
<keyword evidence="6" id="KW-1185">Reference proteome</keyword>
<dbReference type="Pfam" id="PF13354">
    <property type="entry name" value="Beta-lactamase2"/>
    <property type="match status" value="1"/>
</dbReference>
<dbReference type="PRINTS" id="PR00118">
    <property type="entry name" value="BLACTAMASEA"/>
</dbReference>
<evidence type="ECO:0000313" key="5">
    <source>
        <dbReference type="EMBL" id="AEG93272.1"/>
    </source>
</evidence>
<reference evidence="5 6" key="2">
    <citation type="journal article" date="2011" name="PLoS ONE">
        <title>The Cyst-Dividing Bacterium Ramlibacter tataouinensis TTB310 Genome Reveals a Well-Stocked Toolbox for Adaptation to a Desert Environment.</title>
        <authorList>
            <person name="De Luca G."/>
            <person name="Barakat M."/>
            <person name="Ortet P."/>
            <person name="Fochesato S."/>
            <person name="Jourlin-Castelli C."/>
            <person name="Ansaldi M."/>
            <person name="Py B."/>
            <person name="Fichant G."/>
            <person name="Coutinho P.M."/>
            <person name="Voulhoux R."/>
            <person name="Bastien O."/>
            <person name="Marechal E."/>
            <person name="Henrissat B."/>
            <person name="Quentin Y."/>
            <person name="Noirot P."/>
            <person name="Filloux A."/>
            <person name="Mejean V."/>
            <person name="Dubow M.S."/>
            <person name="Barras F."/>
            <person name="Barbe V."/>
            <person name="Weissenbach J."/>
            <person name="Mihalcescu I."/>
            <person name="Vermeglio A."/>
            <person name="Achouak W."/>
            <person name="Heulin T."/>
        </authorList>
    </citation>
    <scope>NUCLEOTIDE SEQUENCE [LARGE SCALE GENOMIC DNA]</scope>
    <source>
        <strain evidence="6">ATCC BAA-407 / DSM 14655 / LMG 21543 / TTB310</strain>
    </source>
</reference>
<dbReference type="EMBL" id="CP000245">
    <property type="protein sequence ID" value="AEG93272.1"/>
    <property type="molecule type" value="Genomic_DNA"/>
</dbReference>
<comment type="similarity">
    <text evidence="2">Belongs to the class-A beta-lactamase family.</text>
</comment>
<dbReference type="InterPro" id="IPR012338">
    <property type="entry name" value="Beta-lactam/transpept-like"/>
</dbReference>
<dbReference type="KEGG" id="rta:Rta_21760"/>
<evidence type="ECO:0000256" key="1">
    <source>
        <dbReference type="ARBA" id="ARBA00001526"/>
    </source>
</evidence>
<evidence type="ECO:0000259" key="4">
    <source>
        <dbReference type="Pfam" id="PF13354"/>
    </source>
</evidence>
<dbReference type="SUPFAM" id="SSF56601">
    <property type="entry name" value="beta-lactamase/transpeptidase-like"/>
    <property type="match status" value="1"/>
</dbReference>
<dbReference type="EC" id="3.5.2.6" evidence="3"/>
<reference evidence="6" key="1">
    <citation type="submission" date="2006-01" db="EMBL/GenBank/DDBJ databases">
        <title>Genome of the cyst-dividing bacterium Ramlibacter tataouinensis.</title>
        <authorList>
            <person name="Barakat M."/>
            <person name="Ortet P."/>
            <person name="De Luca G."/>
            <person name="Jourlin-Castelli C."/>
            <person name="Ansaldi M."/>
            <person name="Py B."/>
            <person name="Fichant G."/>
            <person name="Coutinho P."/>
            <person name="Voulhoux R."/>
            <person name="Bastien O."/>
            <person name="Roy S."/>
            <person name="Marechal E."/>
            <person name="Henrissat B."/>
            <person name="Quentin Y."/>
            <person name="Noirot P."/>
            <person name="Filloux A."/>
            <person name="Mejean V."/>
            <person name="DuBow M."/>
            <person name="Barras F."/>
            <person name="Heulin T."/>
        </authorList>
    </citation>
    <scope>NUCLEOTIDE SEQUENCE [LARGE SCALE GENOMIC DNA]</scope>
    <source>
        <strain evidence="6">ATCC BAA-407 / DSM 14655 / LMG 21543 / TTB310</strain>
    </source>
</reference>
<feature type="domain" description="Beta-lactamase class A catalytic" evidence="4">
    <location>
        <begin position="68"/>
        <end position="331"/>
    </location>
</feature>
<dbReference type="STRING" id="365046.Rta_21760"/>
<organism evidence="5 6">
    <name type="scientific">Ramlibacter tataouinensis (strain ATCC BAA-407 / DSM 14655 / LMG 21543 / TTB310)</name>
    <dbReference type="NCBI Taxonomy" id="365046"/>
    <lineage>
        <taxon>Bacteria</taxon>
        <taxon>Pseudomonadati</taxon>
        <taxon>Pseudomonadota</taxon>
        <taxon>Betaproteobacteria</taxon>
        <taxon>Burkholderiales</taxon>
        <taxon>Comamonadaceae</taxon>
        <taxon>Ramlibacter</taxon>
    </lineage>
</organism>
<proteinExistence type="inferred from homology"/>
<comment type="catalytic activity">
    <reaction evidence="1">
        <text>a beta-lactam + H2O = a substituted beta-amino acid</text>
        <dbReference type="Rhea" id="RHEA:20401"/>
        <dbReference type="ChEBI" id="CHEBI:15377"/>
        <dbReference type="ChEBI" id="CHEBI:35627"/>
        <dbReference type="ChEBI" id="CHEBI:140347"/>
        <dbReference type="EC" id="3.5.2.6"/>
    </reaction>
</comment>
<name>F5XZA2_RAMTT</name>
<evidence type="ECO:0000256" key="3">
    <source>
        <dbReference type="ARBA" id="ARBA00012865"/>
    </source>
</evidence>
<dbReference type="GO" id="GO:0046677">
    <property type="term" value="P:response to antibiotic"/>
    <property type="evidence" value="ECO:0007669"/>
    <property type="project" value="InterPro"/>
</dbReference>
<dbReference type="HOGENOM" id="CLU_031960_8_0_4"/>
<dbReference type="Gene3D" id="3.40.710.10">
    <property type="entry name" value="DD-peptidase/beta-lactamase superfamily"/>
    <property type="match status" value="1"/>
</dbReference>
<dbReference type="eggNOG" id="COG2367">
    <property type="taxonomic scope" value="Bacteria"/>
</dbReference>
<dbReference type="InterPro" id="IPR045155">
    <property type="entry name" value="Beta-lactam_cat"/>
</dbReference>